<evidence type="ECO:0000313" key="3">
    <source>
        <dbReference type="EMBL" id="SEI79776.1"/>
    </source>
</evidence>
<dbReference type="RefSeq" id="WP_091634870.1">
    <property type="nucleotide sequence ID" value="NZ_FNYW01000021.1"/>
</dbReference>
<dbReference type="EMBL" id="FNYW01000021">
    <property type="protein sequence ID" value="SEI79776.1"/>
    <property type="molecule type" value="Genomic_DNA"/>
</dbReference>
<name>A0A1H6TKE3_9LACT</name>
<reference evidence="4" key="1">
    <citation type="submission" date="2016-10" db="EMBL/GenBank/DDBJ databases">
        <authorList>
            <person name="Varghese N."/>
            <person name="Submissions S."/>
        </authorList>
    </citation>
    <scope>NUCLEOTIDE SEQUENCE [LARGE SCALE GENOMIC DNA]</scope>
    <source>
        <strain evidence="4">DSM 25751</strain>
    </source>
</reference>
<gene>
    <name evidence="3" type="ORF">SAMN04488113_1215</name>
</gene>
<dbReference type="InterPro" id="IPR012338">
    <property type="entry name" value="Beta-lactam/transpept-like"/>
</dbReference>
<dbReference type="AlphaFoldDB" id="A0A1H6TKE3"/>
<dbReference type="GO" id="GO:0016787">
    <property type="term" value="F:hydrolase activity"/>
    <property type="evidence" value="ECO:0007669"/>
    <property type="project" value="UniProtKB-KW"/>
</dbReference>
<dbReference type="Proteomes" id="UP000198564">
    <property type="component" value="Unassembled WGS sequence"/>
</dbReference>
<dbReference type="InterPro" id="IPR050789">
    <property type="entry name" value="Diverse_Enzym_Activities"/>
</dbReference>
<dbReference type="Gene3D" id="3.40.710.10">
    <property type="entry name" value="DD-peptidase/beta-lactamase superfamily"/>
    <property type="match status" value="1"/>
</dbReference>
<sequence>MNILKITSIVGLSALVLSGCKGAEEEIDGSSNNNSSVKVELVEDKPKNTQLDATFPLETSSDNYSSRILPSVIKSFHHYKNQGTVILSPENVTDFNLFVNGKKVNIDNDEWENESVYQLDISDYTVNGNNSIQISDVKGDEPQVHVQISYPTVIDDDEYYTDNETLDLVDSIIESEMENGFTSAQLTVIKDGKIRKSESYGHVNSYNADGTLIEEDESAEVTEETLFDLASNTKMYATNYAIQKLVSEEEISTEDLVSDYFTDFKDDESDEISGKDVMTIEDLLTHQAGFPADPQYHNNNFTDIEENEDGENALFSQDKSTTKDMILKTPLVYEPGTETRYSDVDYMLLGLIVEQVSGNDLDTYVKKNFYEPLGLDKLTFNPLDNGFEKNEIAATELQGNTRDGVVDFENIRTETIQGEVHDEKAYYAMDGISGHAGLFSNAKNLATLAQVMLNKGGYGDNTFFSEEVVQDFTKASDINDTYGLGWRRQGASNNYSWAFSSLADSETYGHTGWTGTLTVVDPSNDLIVVLLTSAKNSPVLDKENDPNTMLGNKYLTSNYGTISSLIFTAMDDNNPTEKSDSLLIELVDQKLAQIKELPEAWDNEPSKHSYNALVDILNERKDGSDMIQDFLDNNEIKALDIEE</sequence>
<dbReference type="NCBIfam" id="NF002968">
    <property type="entry name" value="PRK03642.1"/>
    <property type="match status" value="1"/>
</dbReference>
<evidence type="ECO:0000313" key="4">
    <source>
        <dbReference type="Proteomes" id="UP000198564"/>
    </source>
</evidence>
<dbReference type="InterPro" id="IPR001466">
    <property type="entry name" value="Beta-lactam-related"/>
</dbReference>
<accession>A0A1H6TKE3</accession>
<dbReference type="PANTHER" id="PTHR43283">
    <property type="entry name" value="BETA-LACTAMASE-RELATED"/>
    <property type="match status" value="1"/>
</dbReference>
<dbReference type="PANTHER" id="PTHR43283:SF11">
    <property type="entry name" value="BETA-LACTAMASE-RELATED DOMAIN-CONTAINING PROTEIN"/>
    <property type="match status" value="1"/>
</dbReference>
<organism evidence="3 4">
    <name type="scientific">Alkalibacterium gilvum</name>
    <dbReference type="NCBI Taxonomy" id="1130080"/>
    <lineage>
        <taxon>Bacteria</taxon>
        <taxon>Bacillati</taxon>
        <taxon>Bacillota</taxon>
        <taxon>Bacilli</taxon>
        <taxon>Lactobacillales</taxon>
        <taxon>Carnobacteriaceae</taxon>
        <taxon>Alkalibacterium</taxon>
    </lineage>
</organism>
<dbReference type="PROSITE" id="PS51257">
    <property type="entry name" value="PROKAR_LIPOPROTEIN"/>
    <property type="match status" value="1"/>
</dbReference>
<evidence type="ECO:0000259" key="2">
    <source>
        <dbReference type="Pfam" id="PF00144"/>
    </source>
</evidence>
<dbReference type="Pfam" id="PF00144">
    <property type="entry name" value="Beta-lactamase"/>
    <property type="match status" value="1"/>
</dbReference>
<proteinExistence type="predicted"/>
<keyword evidence="4" id="KW-1185">Reference proteome</keyword>
<protein>
    <submittedName>
        <fullName evidence="3">CubicO group peptidase, beta-lactamase class C family</fullName>
    </submittedName>
</protein>
<evidence type="ECO:0000256" key="1">
    <source>
        <dbReference type="ARBA" id="ARBA00022801"/>
    </source>
</evidence>
<keyword evidence="1" id="KW-0378">Hydrolase</keyword>
<dbReference type="STRING" id="1130080.SAMN04488113_1215"/>
<dbReference type="SUPFAM" id="SSF56601">
    <property type="entry name" value="beta-lactamase/transpeptidase-like"/>
    <property type="match status" value="1"/>
</dbReference>
<feature type="domain" description="Beta-lactamase-related" evidence="2">
    <location>
        <begin position="169"/>
        <end position="549"/>
    </location>
</feature>
<dbReference type="OrthoDB" id="9770183at2"/>